<proteinExistence type="predicted"/>
<sequence length="298" mass="33228">MLRLQALLRFYASSLEMKSNLGSQSRTYVPGVSMCPPAALDLGVELLCGTFELWGQLGAGFLALTHWLMGKEDGNDEEEEANPASCLDEEDFLFEKGELNLWAEPLQWVKLLHRHLCSLIVKLEQNKGTGTVDSDQVHQIQTQARAKVLISQQALNRLPALPQFSCTREHAQLTLRHHRAELVLDVLDRLEEVAVAPVVSTMNNSLQCSTFCLRESFHPLPEVFWGVWSGSREWEPGIGFQGVVIKQAANRRMDGGGAWTEEATPGEKFARTPLAPPRPKSCIYTLGARQSDTLVQCF</sequence>
<dbReference type="EMBL" id="JAHHUM010001073">
    <property type="protein sequence ID" value="KAK5614863.1"/>
    <property type="molecule type" value="Genomic_DNA"/>
</dbReference>
<dbReference type="AlphaFoldDB" id="A0AAV9S0W3"/>
<accession>A0AAV9S0W3</accession>
<evidence type="ECO:0000313" key="2">
    <source>
        <dbReference type="Proteomes" id="UP001311232"/>
    </source>
</evidence>
<organism evidence="1 2">
    <name type="scientific">Crenichthys baileyi</name>
    <name type="common">White River springfish</name>
    <dbReference type="NCBI Taxonomy" id="28760"/>
    <lineage>
        <taxon>Eukaryota</taxon>
        <taxon>Metazoa</taxon>
        <taxon>Chordata</taxon>
        <taxon>Craniata</taxon>
        <taxon>Vertebrata</taxon>
        <taxon>Euteleostomi</taxon>
        <taxon>Actinopterygii</taxon>
        <taxon>Neopterygii</taxon>
        <taxon>Teleostei</taxon>
        <taxon>Neoteleostei</taxon>
        <taxon>Acanthomorphata</taxon>
        <taxon>Ovalentaria</taxon>
        <taxon>Atherinomorphae</taxon>
        <taxon>Cyprinodontiformes</taxon>
        <taxon>Goodeidae</taxon>
        <taxon>Crenichthys</taxon>
    </lineage>
</organism>
<name>A0AAV9S0W3_9TELE</name>
<comment type="caution">
    <text evidence="1">The sequence shown here is derived from an EMBL/GenBank/DDBJ whole genome shotgun (WGS) entry which is preliminary data.</text>
</comment>
<protein>
    <submittedName>
        <fullName evidence="1">Uncharacterized protein</fullName>
    </submittedName>
</protein>
<keyword evidence="2" id="KW-1185">Reference proteome</keyword>
<reference evidence="1 2" key="1">
    <citation type="submission" date="2021-06" db="EMBL/GenBank/DDBJ databases">
        <authorList>
            <person name="Palmer J.M."/>
        </authorList>
    </citation>
    <scope>NUCLEOTIDE SEQUENCE [LARGE SCALE GENOMIC DNA]</scope>
    <source>
        <strain evidence="1 2">MEX-2019</strain>
        <tissue evidence="1">Muscle</tissue>
    </source>
</reference>
<gene>
    <name evidence="1" type="ORF">CRENBAI_010850</name>
</gene>
<evidence type="ECO:0000313" key="1">
    <source>
        <dbReference type="EMBL" id="KAK5614863.1"/>
    </source>
</evidence>
<dbReference type="Proteomes" id="UP001311232">
    <property type="component" value="Unassembled WGS sequence"/>
</dbReference>